<proteinExistence type="predicted"/>
<name>C8ZFH8_YEAS8</name>
<accession>C8ZFH8</accession>
<dbReference type="EMBL" id="FN393082">
    <property type="protein sequence ID" value="CAY82144.1"/>
    <property type="molecule type" value="Genomic_DNA"/>
</dbReference>
<protein>
    <submittedName>
        <fullName evidence="1">EC1118_1M3_5259p</fullName>
    </submittedName>
</protein>
<sequence length="64" mass="7016">MLTKPYLLVSSKYMYTIPPDQTSVILEPYKASTSVNSLGVTSLQPYSEKKTGIDKFLNSAVLSA</sequence>
<dbReference type="AlphaFoldDB" id="C8ZFH8"/>
<gene>
    <name evidence="1" type="ORF">EC1118_1M3_5259g</name>
</gene>
<evidence type="ECO:0000313" key="2">
    <source>
        <dbReference type="Proteomes" id="UP000000286"/>
    </source>
</evidence>
<dbReference type="Proteomes" id="UP000000286">
    <property type="component" value="Chromosome XIII"/>
</dbReference>
<evidence type="ECO:0000313" key="1">
    <source>
        <dbReference type="EMBL" id="CAY82144.1"/>
    </source>
</evidence>
<reference evidence="1 2" key="1">
    <citation type="journal article" date="2009" name="Proc. Natl. Acad. Sci. U.S.A.">
        <title>Eukaryote-to-eukaryote gene transfer events revealed by the genome sequence of the wine yeast Saccharomyces cerevisiae EC1118.</title>
        <authorList>
            <person name="Novo M."/>
            <person name="Bigey F."/>
            <person name="Beyne E."/>
            <person name="Galeote V."/>
            <person name="Gavory F."/>
            <person name="Mallet S."/>
            <person name="Cambot B."/>
            <person name="Legras J.L."/>
            <person name="Wincker P."/>
            <person name="Casaregola S."/>
            <person name="Dequin S."/>
        </authorList>
    </citation>
    <scope>NUCLEOTIDE SEQUENCE [LARGE SCALE GENOMIC DNA]</scope>
    <source>
        <strain evidence="2">Lalvin EC1118 / Prise de mousse</strain>
    </source>
</reference>
<organism evidence="1 2">
    <name type="scientific">Saccharomyces cerevisiae (strain Lalvin EC1118 / Prise de mousse)</name>
    <name type="common">Baker's yeast</name>
    <dbReference type="NCBI Taxonomy" id="643680"/>
    <lineage>
        <taxon>Eukaryota</taxon>
        <taxon>Fungi</taxon>
        <taxon>Dikarya</taxon>
        <taxon>Ascomycota</taxon>
        <taxon>Saccharomycotina</taxon>
        <taxon>Saccharomycetes</taxon>
        <taxon>Saccharomycetales</taxon>
        <taxon>Saccharomycetaceae</taxon>
        <taxon>Saccharomyces</taxon>
    </lineage>
</organism>
<dbReference type="HOGENOM" id="CLU_2869379_0_0_1"/>